<dbReference type="InterPro" id="IPR028994">
    <property type="entry name" value="Integrin_alpha_N"/>
</dbReference>
<dbReference type="Proteomes" id="UP001172082">
    <property type="component" value="Unassembled WGS sequence"/>
</dbReference>
<dbReference type="InterPro" id="IPR011519">
    <property type="entry name" value="UnbV_ASPIC"/>
</dbReference>
<gene>
    <name evidence="3" type="ORF">QQ008_30360</name>
</gene>
<evidence type="ECO:0000313" key="4">
    <source>
        <dbReference type="Proteomes" id="UP001172082"/>
    </source>
</evidence>
<dbReference type="EMBL" id="JAUJEA010000030">
    <property type="protein sequence ID" value="MDN5205722.1"/>
    <property type="molecule type" value="Genomic_DNA"/>
</dbReference>
<dbReference type="Pfam" id="PF13517">
    <property type="entry name" value="FG-GAP_3"/>
    <property type="match status" value="3"/>
</dbReference>
<dbReference type="PANTHER" id="PTHR16026:SF0">
    <property type="entry name" value="CARTILAGE ACIDIC PROTEIN 1"/>
    <property type="match status" value="1"/>
</dbReference>
<sequence length="639" mass="70846">MYRNEGDLTFVNKAREWGLDDPSFSNGAAYADLDNDGDLDLVVNNIDQPAFVYRNNSVEHLDHHYLKITFKGSDKNPDGIGAKVTVWQEGQQQFAEHYLTRGYMSSVARGLHFGLGKSNFIDSMQVEWPGGKSQKLRSLQSNRTIILDYKEAVDAQQPNAKATPLFADVSDSYQLDYTHQENDFDDYTVQILLPHKYSQFGPSLCVADVNKDGLEDFYVGGAVNQSGILYQQQADGQFEPIRGPWETHKEHEDISSLFFDANGDGYKDLLVVSGGNEFVKDDPLLRDRLYLNDGEGRFTDASDHLPDHAFSGSIARACDFDQDGDEDLFIGERHIPHHYPMLGSGYVYENTGGIFKDVTAVKATGLTEIGLVTDATWTDIDGDGDQDLVVVGEWMGVVIYTNEKGQLQAPETISDSEGWWYSLAAADFDGDGDQDLVGGNLGLNYKYKASRESPFEVYASDFDNNDKLDIILSFHEGEELYPLRGRQCSSEQMPYIKEKFPTYDAFAKASVEEVIGGHHMETALNRKAVTFASTYYENTGNGRFEARALPALAQLSSVNAIETGDFDGDGNLDLLLTGNLYTSEVETPRNDAGYGVYLRGDGSGNFAGHYPYESGLYADGDVKRTSLIHINGQSHLLVA</sequence>
<evidence type="ECO:0000256" key="1">
    <source>
        <dbReference type="ARBA" id="ARBA00022729"/>
    </source>
</evidence>
<dbReference type="PANTHER" id="PTHR16026">
    <property type="entry name" value="CARTILAGE ACIDIC PROTEIN 1"/>
    <property type="match status" value="1"/>
</dbReference>
<reference evidence="3" key="1">
    <citation type="submission" date="2023-06" db="EMBL/GenBank/DDBJ databases">
        <title>Genomic of Parafulvivirga corallium.</title>
        <authorList>
            <person name="Wang G."/>
        </authorList>
    </citation>
    <scope>NUCLEOTIDE SEQUENCE</scope>
    <source>
        <strain evidence="3">BMA10</strain>
    </source>
</reference>
<evidence type="ECO:0000313" key="3">
    <source>
        <dbReference type="EMBL" id="MDN5205722.1"/>
    </source>
</evidence>
<dbReference type="Pfam" id="PF07593">
    <property type="entry name" value="UnbV_ASPIC"/>
    <property type="match status" value="1"/>
</dbReference>
<dbReference type="SUPFAM" id="SSF69318">
    <property type="entry name" value="Integrin alpha N-terminal domain"/>
    <property type="match status" value="2"/>
</dbReference>
<name>A0ABT8KY77_9BACT</name>
<feature type="non-terminal residue" evidence="3">
    <location>
        <position position="639"/>
    </location>
</feature>
<dbReference type="InterPro" id="IPR013517">
    <property type="entry name" value="FG-GAP"/>
</dbReference>
<dbReference type="RefSeq" id="WP_346755735.1">
    <property type="nucleotide sequence ID" value="NZ_JAUJEA010000030.1"/>
</dbReference>
<protein>
    <submittedName>
        <fullName evidence="3">FG-GAP-like repeat-containing protein</fullName>
    </submittedName>
</protein>
<accession>A0ABT8KY77</accession>
<evidence type="ECO:0000259" key="2">
    <source>
        <dbReference type="Pfam" id="PF07593"/>
    </source>
</evidence>
<keyword evidence="4" id="KW-1185">Reference proteome</keyword>
<proteinExistence type="predicted"/>
<dbReference type="Gene3D" id="2.130.10.130">
    <property type="entry name" value="Integrin alpha, N-terminal"/>
    <property type="match status" value="2"/>
</dbReference>
<feature type="domain" description="ASPIC/UnbV" evidence="2">
    <location>
        <begin position="79"/>
        <end position="145"/>
    </location>
</feature>
<comment type="caution">
    <text evidence="3">The sequence shown here is derived from an EMBL/GenBank/DDBJ whole genome shotgun (WGS) entry which is preliminary data.</text>
</comment>
<keyword evidence="1" id="KW-0732">Signal</keyword>
<organism evidence="3 4">
    <name type="scientific">Splendidivirga corallicola</name>
    <dbReference type="NCBI Taxonomy" id="3051826"/>
    <lineage>
        <taxon>Bacteria</taxon>
        <taxon>Pseudomonadati</taxon>
        <taxon>Bacteroidota</taxon>
        <taxon>Cytophagia</taxon>
        <taxon>Cytophagales</taxon>
        <taxon>Splendidivirgaceae</taxon>
        <taxon>Splendidivirga</taxon>
    </lineage>
</organism>
<dbReference type="InterPro" id="IPR027039">
    <property type="entry name" value="Crtac1"/>
</dbReference>